<keyword evidence="3" id="KW-0418">Kinase</keyword>
<gene>
    <name evidence="7" type="ORF">H8S23_12160</name>
</gene>
<evidence type="ECO:0000259" key="5">
    <source>
        <dbReference type="Pfam" id="PF00288"/>
    </source>
</evidence>
<dbReference type="EMBL" id="JACONZ010000004">
    <property type="protein sequence ID" value="MBC5582262.1"/>
    <property type="molecule type" value="Genomic_DNA"/>
</dbReference>
<comment type="similarity">
    <text evidence="1">Belongs to the GHMP kinase family. GalK subfamily.</text>
</comment>
<proteinExistence type="inferred from homology"/>
<dbReference type="InterPro" id="IPR019539">
    <property type="entry name" value="GalKase_N"/>
</dbReference>
<accession>A0A923L1S2</accession>
<dbReference type="InterPro" id="IPR006206">
    <property type="entry name" value="Mevalonate/galactokinase"/>
</dbReference>
<dbReference type="InterPro" id="IPR014721">
    <property type="entry name" value="Ribsml_uS5_D2-typ_fold_subgr"/>
</dbReference>
<keyword evidence="4" id="KW-0067">ATP-binding</keyword>
<evidence type="ECO:0000256" key="2">
    <source>
        <dbReference type="ARBA" id="ARBA00022741"/>
    </source>
</evidence>
<organism evidence="7 8">
    <name type="scientific">Anaerofilum hominis</name>
    <dbReference type="NCBI Taxonomy" id="2763016"/>
    <lineage>
        <taxon>Bacteria</taxon>
        <taxon>Bacillati</taxon>
        <taxon>Bacillota</taxon>
        <taxon>Clostridia</taxon>
        <taxon>Eubacteriales</taxon>
        <taxon>Oscillospiraceae</taxon>
        <taxon>Anaerofilum</taxon>
    </lineage>
</organism>
<evidence type="ECO:0000313" key="7">
    <source>
        <dbReference type="EMBL" id="MBC5582262.1"/>
    </source>
</evidence>
<dbReference type="PANTHER" id="PTHR10457">
    <property type="entry name" value="MEVALONATE KINASE/GALACTOKINASE"/>
    <property type="match status" value="1"/>
</dbReference>
<dbReference type="RefSeq" id="WP_186888602.1">
    <property type="nucleotide sequence ID" value="NZ_JACONZ010000004.1"/>
</dbReference>
<protein>
    <submittedName>
        <fullName evidence="7">Galactokinase</fullName>
    </submittedName>
</protein>
<feature type="domain" description="GHMP kinase N-terminal" evidence="5">
    <location>
        <begin position="130"/>
        <end position="217"/>
    </location>
</feature>
<comment type="caution">
    <text evidence="7">The sequence shown here is derived from an EMBL/GenBank/DDBJ whole genome shotgun (WGS) entry which is preliminary data.</text>
</comment>
<dbReference type="Gene3D" id="3.30.70.890">
    <property type="entry name" value="GHMP kinase, C-terminal domain"/>
    <property type="match status" value="1"/>
</dbReference>
<keyword evidence="8" id="KW-1185">Reference proteome</keyword>
<evidence type="ECO:0000256" key="3">
    <source>
        <dbReference type="ARBA" id="ARBA00022777"/>
    </source>
</evidence>
<evidence type="ECO:0000256" key="1">
    <source>
        <dbReference type="ARBA" id="ARBA00006566"/>
    </source>
</evidence>
<evidence type="ECO:0000256" key="4">
    <source>
        <dbReference type="ARBA" id="ARBA00022840"/>
    </source>
</evidence>
<dbReference type="PRINTS" id="PR00959">
    <property type="entry name" value="MEVGALKINASE"/>
</dbReference>
<dbReference type="SUPFAM" id="SSF55060">
    <property type="entry name" value="GHMP Kinase, C-terminal domain"/>
    <property type="match status" value="1"/>
</dbReference>
<dbReference type="GO" id="GO:0004335">
    <property type="term" value="F:galactokinase activity"/>
    <property type="evidence" value="ECO:0007669"/>
    <property type="project" value="InterPro"/>
</dbReference>
<sequence>MMKTQELIGSIENGAYDAAFRALYCADEAGVARQRARYAAAVRRFETLYGADREVELYSAPGRTEIGGNHTDHNNGVVMAAAVNLDIIAVVSRNDSTIVRVKSHGFRDADVVDVSDDKVNEREFGRSSALIRGVAARIRQLGGQVAGFDAYTTSDVLRGSGLSSSAAFEVVIGTVFNGEFNQFRFTPVEVAQISQYAENVYFGKPSGLMDQTASSVGSAITIDFKDPGHPVVEEVAFDLAKYGLSLCITDTKGSHANLTDDYAAIRAEMEQVAALFGKKVLREVDEEDFYASIPMVREQAGDRAVLRAIHFFADTRRAGQLRDAVRAGDIERFKALIIDGGNSSFEYNQNAYSIRHPREQGVAVGVALSQHILAGQGAWRLQGGGFAGTIQAFVPAAKLEQYIAAMESAFGKGSCYVLSVRNYGAVRVDKSL</sequence>
<dbReference type="Proteomes" id="UP000659630">
    <property type="component" value="Unassembled WGS sequence"/>
</dbReference>
<dbReference type="InterPro" id="IPR000705">
    <property type="entry name" value="Galactokinase"/>
</dbReference>
<evidence type="ECO:0000313" key="8">
    <source>
        <dbReference type="Proteomes" id="UP000659630"/>
    </source>
</evidence>
<dbReference type="GO" id="GO:0005524">
    <property type="term" value="F:ATP binding"/>
    <property type="evidence" value="ECO:0007669"/>
    <property type="project" value="UniProtKB-KW"/>
</dbReference>
<feature type="domain" description="Galactokinase N-terminal" evidence="6">
    <location>
        <begin position="44"/>
        <end position="93"/>
    </location>
</feature>
<keyword evidence="2" id="KW-0547">Nucleotide-binding</keyword>
<dbReference type="Pfam" id="PF00288">
    <property type="entry name" value="GHMP_kinases_N"/>
    <property type="match status" value="1"/>
</dbReference>
<dbReference type="AlphaFoldDB" id="A0A923L1S2"/>
<dbReference type="InterPro" id="IPR036554">
    <property type="entry name" value="GHMP_kinase_C_sf"/>
</dbReference>
<name>A0A923L1S2_9FIRM</name>
<evidence type="ECO:0000259" key="6">
    <source>
        <dbReference type="Pfam" id="PF10509"/>
    </source>
</evidence>
<reference evidence="7" key="1">
    <citation type="submission" date="2020-08" db="EMBL/GenBank/DDBJ databases">
        <title>Genome public.</title>
        <authorList>
            <person name="Liu C."/>
            <person name="Sun Q."/>
        </authorList>
    </citation>
    <scope>NUCLEOTIDE SEQUENCE</scope>
    <source>
        <strain evidence="7">BX8</strain>
    </source>
</reference>
<dbReference type="InterPro" id="IPR020568">
    <property type="entry name" value="Ribosomal_Su5_D2-typ_SF"/>
</dbReference>
<keyword evidence="3" id="KW-0808">Transferase</keyword>
<dbReference type="PRINTS" id="PR00473">
    <property type="entry name" value="GALCTOKINASE"/>
</dbReference>
<dbReference type="InterPro" id="IPR006204">
    <property type="entry name" value="GHMP_kinase_N_dom"/>
</dbReference>
<dbReference type="PANTHER" id="PTHR10457:SF7">
    <property type="entry name" value="GALACTOKINASE-RELATED"/>
    <property type="match status" value="1"/>
</dbReference>
<dbReference type="PIRSF" id="PIRSF000530">
    <property type="entry name" value="Galactokinase"/>
    <property type="match status" value="1"/>
</dbReference>
<dbReference type="SUPFAM" id="SSF54211">
    <property type="entry name" value="Ribosomal protein S5 domain 2-like"/>
    <property type="match status" value="1"/>
</dbReference>
<dbReference type="GO" id="GO:0005829">
    <property type="term" value="C:cytosol"/>
    <property type="evidence" value="ECO:0007669"/>
    <property type="project" value="TreeGrafter"/>
</dbReference>
<dbReference type="Pfam" id="PF10509">
    <property type="entry name" value="GalKase_gal_bdg"/>
    <property type="match status" value="1"/>
</dbReference>
<dbReference type="GO" id="GO:0006012">
    <property type="term" value="P:galactose metabolic process"/>
    <property type="evidence" value="ECO:0007669"/>
    <property type="project" value="InterPro"/>
</dbReference>
<dbReference type="Gene3D" id="3.30.230.10">
    <property type="match status" value="1"/>
</dbReference>